<dbReference type="Proteomes" id="UP000583929">
    <property type="component" value="Unassembled WGS sequence"/>
</dbReference>
<evidence type="ECO:0000256" key="12">
    <source>
        <dbReference type="RuleBase" id="RU368068"/>
    </source>
</evidence>
<evidence type="ECO:0000256" key="7">
    <source>
        <dbReference type="ARBA" id="ARBA00023180"/>
    </source>
</evidence>
<evidence type="ECO:0000256" key="2">
    <source>
        <dbReference type="ARBA" id="ARBA00001089"/>
    </source>
</evidence>
<feature type="signal peptide" evidence="13">
    <location>
        <begin position="1"/>
        <end position="34"/>
    </location>
</feature>
<keyword evidence="17" id="KW-1185">Reference proteome</keyword>
<dbReference type="FunFam" id="1.10.246.130:FF:000001">
    <property type="entry name" value="Gamma-glutamyltransferase 5 isoform 1"/>
    <property type="match status" value="1"/>
</dbReference>
<feature type="binding site" evidence="11">
    <location>
        <begin position="460"/>
        <end position="461"/>
    </location>
    <ligand>
        <name>L-glutamate</name>
        <dbReference type="ChEBI" id="CHEBI:29985"/>
    </ligand>
</feature>
<dbReference type="AlphaFoldDB" id="A0A7J6HZ13"/>
<dbReference type="FunFam" id="3.60.20.40:FF:000004">
    <property type="entry name" value="Glutathione hydrolase 1"/>
    <property type="match status" value="1"/>
</dbReference>
<evidence type="ECO:0000256" key="13">
    <source>
        <dbReference type="SAM" id="SignalP"/>
    </source>
</evidence>
<keyword evidence="6 12" id="KW-0378">Hydrolase</keyword>
<protein>
    <recommendedName>
        <fullName evidence="12">Glutathione hydrolase</fullName>
        <ecNumber evidence="12">2.3.2.2</ecNumber>
        <ecNumber evidence="12">3.4.19.13</ecNumber>
    </recommendedName>
    <alternativeName>
        <fullName evidence="12">Gamma-glutamyltransferase</fullName>
    </alternativeName>
    <alternativeName>
        <fullName evidence="12">Gamma-glutamyltranspeptidase</fullName>
    </alternativeName>
</protein>
<keyword evidence="8 12" id="KW-0012">Acyltransferase</keyword>
<dbReference type="Gene3D" id="3.60.20.40">
    <property type="match status" value="1"/>
</dbReference>
<name>A0A7J6HZ13_CANSA</name>
<evidence type="ECO:0000256" key="1">
    <source>
        <dbReference type="ARBA" id="ARBA00001049"/>
    </source>
</evidence>
<keyword evidence="13" id="KW-0732">Signal</keyword>
<evidence type="ECO:0000256" key="5">
    <source>
        <dbReference type="ARBA" id="ARBA00022679"/>
    </source>
</evidence>
<dbReference type="SUPFAM" id="SSF56235">
    <property type="entry name" value="N-terminal nucleophile aminohydrolases (Ntn hydrolases)"/>
    <property type="match status" value="1"/>
</dbReference>
<comment type="catalytic activity">
    <reaction evidence="9 12">
        <text>an N-terminal (5-L-glutamyl)-[peptide] + an alpha-amino acid = 5-L-glutamyl amino acid + an N-terminal L-alpha-aminoacyl-[peptide]</text>
        <dbReference type="Rhea" id="RHEA:23904"/>
        <dbReference type="Rhea" id="RHEA-COMP:9780"/>
        <dbReference type="Rhea" id="RHEA-COMP:9795"/>
        <dbReference type="ChEBI" id="CHEBI:77644"/>
        <dbReference type="ChEBI" id="CHEBI:78597"/>
        <dbReference type="ChEBI" id="CHEBI:78599"/>
        <dbReference type="ChEBI" id="CHEBI:78608"/>
        <dbReference type="EC" id="2.3.2.2"/>
    </reaction>
</comment>
<dbReference type="GO" id="GO:0036374">
    <property type="term" value="F:glutathione hydrolase activity"/>
    <property type="evidence" value="ECO:0007669"/>
    <property type="project" value="UniProtKB-UniRule"/>
</dbReference>
<evidence type="ECO:0000256" key="4">
    <source>
        <dbReference type="ARBA" id="ARBA00009381"/>
    </source>
</evidence>
<evidence type="ECO:0000256" key="9">
    <source>
        <dbReference type="ARBA" id="ARBA00047417"/>
    </source>
</evidence>
<dbReference type="InterPro" id="IPR029055">
    <property type="entry name" value="Ntn_hydrolases_N"/>
</dbReference>
<reference evidence="16 17" key="1">
    <citation type="journal article" date="2020" name="bioRxiv">
        <title>Sequence and annotation of 42 cannabis genomes reveals extensive copy number variation in cannabinoid synthesis and pathogen resistance genes.</title>
        <authorList>
            <person name="Mckernan K.J."/>
            <person name="Helbert Y."/>
            <person name="Kane L.T."/>
            <person name="Ebling H."/>
            <person name="Zhang L."/>
            <person name="Liu B."/>
            <person name="Eaton Z."/>
            <person name="Mclaughlin S."/>
            <person name="Kingan S."/>
            <person name="Baybayan P."/>
            <person name="Concepcion G."/>
            <person name="Jordan M."/>
            <person name="Riva A."/>
            <person name="Barbazuk W."/>
            <person name="Harkins T."/>
        </authorList>
    </citation>
    <scope>NUCLEOTIDE SEQUENCE [LARGE SCALE GENOMIC DNA]</scope>
    <source>
        <strain evidence="16 17">cv. Jamaican Lion 4</strain>
        <strain evidence="15">Father</strain>
        <strain evidence="14">Mother</strain>
        <tissue evidence="15">Leaf</tissue>
    </source>
</reference>
<feature type="binding site" evidence="11">
    <location>
        <position position="432"/>
    </location>
    <ligand>
        <name>L-glutamate</name>
        <dbReference type="ChEBI" id="CHEBI:29985"/>
    </ligand>
</feature>
<dbReference type="EC" id="2.3.2.2" evidence="12"/>
<dbReference type="GO" id="GO:0103068">
    <property type="term" value="F:leukotriene C4 gamma-glutamyl transferase activity"/>
    <property type="evidence" value="ECO:0007669"/>
    <property type="project" value="UniProtKB-EC"/>
</dbReference>
<evidence type="ECO:0000313" key="14">
    <source>
        <dbReference type="EMBL" id="KAF4355149.1"/>
    </source>
</evidence>
<dbReference type="PANTHER" id="PTHR11686">
    <property type="entry name" value="GAMMA GLUTAMYL TRANSPEPTIDASE"/>
    <property type="match status" value="1"/>
</dbReference>
<dbReference type="PANTHER" id="PTHR11686:SF34">
    <property type="entry name" value="GLUTATHIONE HYDROLASE 1-RELATED"/>
    <property type="match status" value="1"/>
</dbReference>
<dbReference type="GO" id="GO:0016756">
    <property type="term" value="F:glutathione gamma-glutamylcysteinyltransferase activity"/>
    <property type="evidence" value="ECO:0007669"/>
    <property type="project" value="UniProtKB-ARBA"/>
</dbReference>
<comment type="function">
    <text evidence="12">Cleaves the gamma-glutamyl peptide bond of glutathione and glutathione conjugates.</text>
</comment>
<dbReference type="EMBL" id="JAATIP010000269">
    <property type="protein sequence ID" value="KAF4355149.1"/>
    <property type="molecule type" value="Genomic_DNA"/>
</dbReference>
<keyword evidence="5 12" id="KW-0808">Transferase</keyword>
<sequence length="585" mass="63272">MMVVFHTSLWHTFTLQLLLPLILILLLSSTSLNATSIDNSSNKHKHRREVIVAHHGAVATDHGRCSQIGTQVLREGGHVVDAAVAAALCLGVVSPASSGIGGGAFMNLRLATGKAQVYDMRETAPMLASEDMYAGNETLKAKGGLSIAVPGELAGLYKAWKQYGKLPWARLVRPAERLARLGFKVSLYLEMQLIASKSDIFEDKGLQSVFTSNGNLLKAGDICRNKKLAQTLRKIADFGIEAFYNGSIGLNLVRDIQKAGGIVKMKDLQSYQVKVKRPISVDVMGTKLLAMPPPSGGPPMILMLNILSQYGFPSGISGSLGVHREIEALKHTFAVRMNMGDPDFVNVSSVISDMLSPKFAAKLRKDINDNRTFNPNHYGGKWNQIHDHGTSHLSIIDYQRNAISMTTTVNAYFGSKILSPSTGIILNNEMDDFSIPTNVTKGVRPPAPANFIRPGKRPLSSMSPTIIVKDNKLKAALGASGGAFIFAAVGEVLLNHFVKRMNPLSSVMAPRIYHQLIPNVVSYENWTTVIGDHFEVPANIREALKKKGHVLQGLGGGTICQLIAQDLGKLVAVSDPRKGGIPAAF</sequence>
<evidence type="ECO:0000313" key="17">
    <source>
        <dbReference type="Proteomes" id="UP000583929"/>
    </source>
</evidence>
<evidence type="ECO:0000256" key="11">
    <source>
        <dbReference type="PIRSR" id="PIRSR600101-2"/>
    </source>
</evidence>
<gene>
    <name evidence="14" type="ORF">F8388_026074</name>
    <name evidence="15" type="ORF">G4B88_023345</name>
</gene>
<feature type="chain" id="PRO_5033913047" description="Glutathione hydrolase" evidence="13">
    <location>
        <begin position="35"/>
        <end position="585"/>
    </location>
</feature>
<accession>A0A7J6HZ13</accession>
<proteinExistence type="inferred from homology"/>
<keyword evidence="7" id="KW-0325">Glycoprotein</keyword>
<dbReference type="EC" id="3.4.19.13" evidence="12"/>
<feature type="binding site" evidence="11">
    <location>
        <begin position="408"/>
        <end position="410"/>
    </location>
    <ligand>
        <name>L-glutamate</name>
        <dbReference type="ChEBI" id="CHEBI:29985"/>
    </ligand>
</feature>
<comment type="catalytic activity">
    <reaction evidence="1 12">
        <text>an S-substituted glutathione + H2O = an S-substituted L-cysteinylglycine + L-glutamate</text>
        <dbReference type="Rhea" id="RHEA:59468"/>
        <dbReference type="ChEBI" id="CHEBI:15377"/>
        <dbReference type="ChEBI" id="CHEBI:29985"/>
        <dbReference type="ChEBI" id="CHEBI:90779"/>
        <dbReference type="ChEBI" id="CHEBI:143103"/>
        <dbReference type="EC" id="3.4.19.13"/>
    </reaction>
</comment>
<dbReference type="Proteomes" id="UP000525078">
    <property type="component" value="Unassembled WGS sequence"/>
</dbReference>
<evidence type="ECO:0000256" key="6">
    <source>
        <dbReference type="ARBA" id="ARBA00022801"/>
    </source>
</evidence>
<comment type="catalytic activity">
    <reaction evidence="2 12">
        <text>glutathione + H2O = L-cysteinylglycine + L-glutamate</text>
        <dbReference type="Rhea" id="RHEA:28807"/>
        <dbReference type="ChEBI" id="CHEBI:15377"/>
        <dbReference type="ChEBI" id="CHEBI:29985"/>
        <dbReference type="ChEBI" id="CHEBI:57925"/>
        <dbReference type="ChEBI" id="CHEBI:61694"/>
        <dbReference type="EC" id="3.4.19.13"/>
    </reaction>
</comment>
<dbReference type="Gene3D" id="1.10.246.130">
    <property type="match status" value="1"/>
</dbReference>
<dbReference type="Pfam" id="PF01019">
    <property type="entry name" value="G_glu_transpept"/>
    <property type="match status" value="1"/>
</dbReference>
<evidence type="ECO:0000256" key="10">
    <source>
        <dbReference type="PIRSR" id="PIRSR600101-1"/>
    </source>
</evidence>
<dbReference type="InterPro" id="IPR000101">
    <property type="entry name" value="GGT_peptidase"/>
</dbReference>
<feature type="active site" description="Nucleophile" evidence="10">
    <location>
        <position position="390"/>
    </location>
</feature>
<organism evidence="15 17">
    <name type="scientific">Cannabis sativa</name>
    <name type="common">Hemp</name>
    <name type="synonym">Marijuana</name>
    <dbReference type="NCBI Taxonomy" id="3483"/>
    <lineage>
        <taxon>Eukaryota</taxon>
        <taxon>Viridiplantae</taxon>
        <taxon>Streptophyta</taxon>
        <taxon>Embryophyta</taxon>
        <taxon>Tracheophyta</taxon>
        <taxon>Spermatophyta</taxon>
        <taxon>Magnoliopsida</taxon>
        <taxon>eudicotyledons</taxon>
        <taxon>Gunneridae</taxon>
        <taxon>Pentapetalae</taxon>
        <taxon>rosids</taxon>
        <taxon>fabids</taxon>
        <taxon>Rosales</taxon>
        <taxon>Cannabaceae</taxon>
        <taxon>Cannabis</taxon>
    </lineage>
</organism>
<comment type="caution">
    <text evidence="15">The sequence shown here is derived from an EMBL/GenBank/DDBJ whole genome shotgun (WGS) entry which is preliminary data.</text>
</comment>
<dbReference type="InterPro" id="IPR043137">
    <property type="entry name" value="GGT_ssub_C"/>
</dbReference>
<dbReference type="GO" id="GO:0006751">
    <property type="term" value="P:glutathione catabolic process"/>
    <property type="evidence" value="ECO:0007669"/>
    <property type="project" value="UniProtKB-UniRule"/>
</dbReference>
<feature type="binding site" evidence="11">
    <location>
        <position position="121"/>
    </location>
    <ligand>
        <name>L-glutamate</name>
        <dbReference type="ChEBI" id="CHEBI:29985"/>
    </ligand>
</feature>
<dbReference type="InterPro" id="IPR043138">
    <property type="entry name" value="GGT_lsub"/>
</dbReference>
<dbReference type="EMBL" id="JAATIQ010000017">
    <property type="protein sequence ID" value="KAF4400552.1"/>
    <property type="molecule type" value="Genomic_DNA"/>
</dbReference>
<evidence type="ECO:0000256" key="8">
    <source>
        <dbReference type="ARBA" id="ARBA00023315"/>
    </source>
</evidence>
<feature type="binding site" evidence="11">
    <location>
        <position position="482"/>
    </location>
    <ligand>
        <name>L-glutamate</name>
        <dbReference type="ChEBI" id="CHEBI:29985"/>
    </ligand>
</feature>
<evidence type="ECO:0000313" key="16">
    <source>
        <dbReference type="Proteomes" id="UP000525078"/>
    </source>
</evidence>
<dbReference type="NCBIfam" id="TIGR00066">
    <property type="entry name" value="g_glut_trans"/>
    <property type="match status" value="1"/>
</dbReference>
<evidence type="ECO:0000256" key="3">
    <source>
        <dbReference type="ARBA" id="ARBA00005115"/>
    </source>
</evidence>
<comment type="similarity">
    <text evidence="4">Belongs to the gamma-glutamyltransferase family.</text>
</comment>
<comment type="pathway">
    <text evidence="3 12">Sulfur metabolism; glutathione metabolism.</text>
</comment>
<dbReference type="PRINTS" id="PR01210">
    <property type="entry name" value="GGTRANSPTASE"/>
</dbReference>
<evidence type="ECO:0000313" key="15">
    <source>
        <dbReference type="EMBL" id="KAF4400552.1"/>
    </source>
</evidence>
<dbReference type="GO" id="GO:0005886">
    <property type="term" value="C:plasma membrane"/>
    <property type="evidence" value="ECO:0007669"/>
    <property type="project" value="TreeGrafter"/>
</dbReference>
<dbReference type="UniPathway" id="UPA00204"/>